<name>A0A1H4JE39_RHOJO</name>
<feature type="domain" description="Group II intron maturase-specific" evidence="2">
    <location>
        <begin position="58"/>
        <end position="127"/>
    </location>
</feature>
<reference evidence="4" key="1">
    <citation type="submission" date="2016-10" db="EMBL/GenBank/DDBJ databases">
        <authorList>
            <person name="Varghese N."/>
        </authorList>
    </citation>
    <scope>NUCLEOTIDE SEQUENCE [LARGE SCALE GENOMIC DNA]</scope>
    <source>
        <strain evidence="4">DSM 44719</strain>
    </source>
</reference>
<accession>A0A1H4JE39</accession>
<dbReference type="RefSeq" id="WP_073366629.1">
    <property type="nucleotide sequence ID" value="NZ_FNTL01000003.1"/>
</dbReference>
<evidence type="ECO:0000313" key="3">
    <source>
        <dbReference type="EMBL" id="SEB44580.1"/>
    </source>
</evidence>
<feature type="region of interest" description="Disordered" evidence="1">
    <location>
        <begin position="177"/>
        <end position="196"/>
    </location>
</feature>
<protein>
    <submittedName>
        <fullName evidence="3">Group II intron, maturase-specific domain</fullName>
    </submittedName>
</protein>
<evidence type="ECO:0000313" key="4">
    <source>
        <dbReference type="Proteomes" id="UP000183407"/>
    </source>
</evidence>
<dbReference type="AlphaFoldDB" id="A0A1H4JE39"/>
<dbReference type="Pfam" id="PF08388">
    <property type="entry name" value="GIIM"/>
    <property type="match status" value="1"/>
</dbReference>
<dbReference type="EMBL" id="FNTL01000003">
    <property type="protein sequence ID" value="SEB44580.1"/>
    <property type="molecule type" value="Genomic_DNA"/>
</dbReference>
<feature type="compositionally biased region" description="Basic and acidic residues" evidence="1">
    <location>
        <begin position="186"/>
        <end position="196"/>
    </location>
</feature>
<sequence>MGQVGLRLIVYCKDGTRRGSREHTSFPLLGFTFRQRGARNRNGQHFSAFLPAVSKDAVKKIGAAVRTWRLHNRTGHAFTDLARRINPIVRGWMQYHGAVQRSALYQVLSRINAYLVRWIRKEYKRLRAGRKPSSAGRGSQHGIPACSRIRNGFHPSRLSGDQNDKSTATGDCHVGICRSPGCDSPGRPDQRVRGGS</sequence>
<evidence type="ECO:0000259" key="2">
    <source>
        <dbReference type="Pfam" id="PF08388"/>
    </source>
</evidence>
<gene>
    <name evidence="3" type="ORF">SAMN04490220_0841</name>
</gene>
<feature type="region of interest" description="Disordered" evidence="1">
    <location>
        <begin position="127"/>
        <end position="169"/>
    </location>
</feature>
<evidence type="ECO:0000256" key="1">
    <source>
        <dbReference type="SAM" id="MobiDB-lite"/>
    </source>
</evidence>
<dbReference type="InterPro" id="IPR013597">
    <property type="entry name" value="Mat_intron_G2"/>
</dbReference>
<proteinExistence type="predicted"/>
<organism evidence="3 4">
    <name type="scientific">Rhodococcus jostii</name>
    <dbReference type="NCBI Taxonomy" id="132919"/>
    <lineage>
        <taxon>Bacteria</taxon>
        <taxon>Bacillati</taxon>
        <taxon>Actinomycetota</taxon>
        <taxon>Actinomycetes</taxon>
        <taxon>Mycobacteriales</taxon>
        <taxon>Nocardiaceae</taxon>
        <taxon>Rhodococcus</taxon>
    </lineage>
</organism>
<feature type="compositionally biased region" description="Polar residues" evidence="1">
    <location>
        <begin position="159"/>
        <end position="169"/>
    </location>
</feature>
<dbReference type="Proteomes" id="UP000183407">
    <property type="component" value="Unassembled WGS sequence"/>
</dbReference>